<protein>
    <submittedName>
        <fullName evidence="2">YkgJ family cysteine cluster protein</fullName>
    </submittedName>
</protein>
<sequence length="170" mass="19608">MAAHSENNGSITGLEDGNWKKKSAEHQKQYSNLLKRADKNKVLKKLPDLHEEAFSKVDCLQCAACCKNYSPRFKTPDIKRISKHLKMKESVFIETYLRLDEEGDYVVKQTPCAFLGADNYCSIYDVRPSDCERFPYTDEDVVLKRVPLTLKNSTFCPAVYYVLERLLEVK</sequence>
<dbReference type="EMBL" id="JAGHKO010000010">
    <property type="protein sequence ID" value="MBO9203625.1"/>
    <property type="molecule type" value="Genomic_DNA"/>
</dbReference>
<name>A0ABS3Z0C8_9BACT</name>
<keyword evidence="3" id="KW-1185">Reference proteome</keyword>
<dbReference type="PANTHER" id="PTHR35866:SF1">
    <property type="entry name" value="YKGJ FAMILY CYSTEINE CLUSTER PROTEIN"/>
    <property type="match status" value="1"/>
</dbReference>
<dbReference type="RefSeq" id="WP_209141676.1">
    <property type="nucleotide sequence ID" value="NZ_JAGHKO010000010.1"/>
</dbReference>
<evidence type="ECO:0000313" key="2">
    <source>
        <dbReference type="EMBL" id="MBO9203625.1"/>
    </source>
</evidence>
<dbReference type="Pfam" id="PF03692">
    <property type="entry name" value="CxxCxxCC"/>
    <property type="match status" value="1"/>
</dbReference>
<evidence type="ECO:0000313" key="3">
    <source>
        <dbReference type="Proteomes" id="UP000677244"/>
    </source>
</evidence>
<feature type="region of interest" description="Disordered" evidence="1">
    <location>
        <begin position="1"/>
        <end position="21"/>
    </location>
</feature>
<dbReference type="Proteomes" id="UP000677244">
    <property type="component" value="Unassembled WGS sequence"/>
</dbReference>
<dbReference type="InterPro" id="IPR005358">
    <property type="entry name" value="Puta_zinc/iron-chelating_dom"/>
</dbReference>
<comment type="caution">
    <text evidence="2">The sequence shown here is derived from an EMBL/GenBank/DDBJ whole genome shotgun (WGS) entry which is preliminary data.</text>
</comment>
<feature type="compositionally biased region" description="Polar residues" evidence="1">
    <location>
        <begin position="1"/>
        <end position="11"/>
    </location>
</feature>
<dbReference type="PANTHER" id="PTHR35866">
    <property type="entry name" value="PUTATIVE-RELATED"/>
    <property type="match status" value="1"/>
</dbReference>
<organism evidence="2 3">
    <name type="scientific">Niastella soli</name>
    <dbReference type="NCBI Taxonomy" id="2821487"/>
    <lineage>
        <taxon>Bacteria</taxon>
        <taxon>Pseudomonadati</taxon>
        <taxon>Bacteroidota</taxon>
        <taxon>Chitinophagia</taxon>
        <taxon>Chitinophagales</taxon>
        <taxon>Chitinophagaceae</taxon>
        <taxon>Niastella</taxon>
    </lineage>
</organism>
<gene>
    <name evidence="2" type="ORF">J7I42_25295</name>
</gene>
<evidence type="ECO:0000256" key="1">
    <source>
        <dbReference type="SAM" id="MobiDB-lite"/>
    </source>
</evidence>
<reference evidence="2 3" key="1">
    <citation type="submission" date="2021-03" db="EMBL/GenBank/DDBJ databases">
        <title>Assistant Professor.</title>
        <authorList>
            <person name="Huq M.A."/>
        </authorList>
    </citation>
    <scope>NUCLEOTIDE SEQUENCE [LARGE SCALE GENOMIC DNA]</scope>
    <source>
        <strain evidence="2 3">MAH-29</strain>
    </source>
</reference>
<accession>A0ABS3Z0C8</accession>
<proteinExistence type="predicted"/>